<evidence type="ECO:0008006" key="3">
    <source>
        <dbReference type="Google" id="ProtNLM"/>
    </source>
</evidence>
<proteinExistence type="predicted"/>
<gene>
    <name evidence="1" type="ORF">Ahy_B04g070296</name>
</gene>
<comment type="caution">
    <text evidence="1">The sequence shown here is derived from an EMBL/GenBank/DDBJ whole genome shotgun (WGS) entry which is preliminary data.</text>
</comment>
<sequence>MAIFGSKSVVSSSSKSYIKLVWVRHIRDTQSLDTWEFVQRYVRCHIFYLLGTTLFTDNSTAYAYPKYLPLLQNFEQIALTIGGQQLSHVFTGHCTVHRAMIARRWVARLIYYLFEHGSKCPFLRPFQDSSLHRLIYWLHAGNNT</sequence>
<organism evidence="1 2">
    <name type="scientific">Arachis hypogaea</name>
    <name type="common">Peanut</name>
    <dbReference type="NCBI Taxonomy" id="3818"/>
    <lineage>
        <taxon>Eukaryota</taxon>
        <taxon>Viridiplantae</taxon>
        <taxon>Streptophyta</taxon>
        <taxon>Embryophyta</taxon>
        <taxon>Tracheophyta</taxon>
        <taxon>Spermatophyta</taxon>
        <taxon>Magnoliopsida</taxon>
        <taxon>eudicotyledons</taxon>
        <taxon>Gunneridae</taxon>
        <taxon>Pentapetalae</taxon>
        <taxon>rosids</taxon>
        <taxon>fabids</taxon>
        <taxon>Fabales</taxon>
        <taxon>Fabaceae</taxon>
        <taxon>Papilionoideae</taxon>
        <taxon>50 kb inversion clade</taxon>
        <taxon>dalbergioids sensu lato</taxon>
        <taxon>Dalbergieae</taxon>
        <taxon>Pterocarpus clade</taxon>
        <taxon>Arachis</taxon>
    </lineage>
</organism>
<dbReference type="AlphaFoldDB" id="A0A444ZGA8"/>
<dbReference type="Proteomes" id="UP000289738">
    <property type="component" value="Chromosome B04"/>
</dbReference>
<dbReference type="EMBL" id="SDMP01000014">
    <property type="protein sequence ID" value="RYR13178.1"/>
    <property type="molecule type" value="Genomic_DNA"/>
</dbReference>
<accession>A0A444ZGA8</accession>
<keyword evidence="2" id="KW-1185">Reference proteome</keyword>
<reference evidence="1 2" key="1">
    <citation type="submission" date="2019-01" db="EMBL/GenBank/DDBJ databases">
        <title>Sequencing of cultivated peanut Arachis hypogaea provides insights into genome evolution and oil improvement.</title>
        <authorList>
            <person name="Chen X."/>
        </authorList>
    </citation>
    <scope>NUCLEOTIDE SEQUENCE [LARGE SCALE GENOMIC DNA]</scope>
    <source>
        <strain evidence="2">cv. Fuhuasheng</strain>
        <tissue evidence="1">Leaves</tissue>
    </source>
</reference>
<evidence type="ECO:0000313" key="2">
    <source>
        <dbReference type="Proteomes" id="UP000289738"/>
    </source>
</evidence>
<evidence type="ECO:0000313" key="1">
    <source>
        <dbReference type="EMBL" id="RYR13178.1"/>
    </source>
</evidence>
<name>A0A444ZGA8_ARAHY</name>
<protein>
    <recommendedName>
        <fullName evidence="3">Aminotransferase-like plant mobile domain-containing protein</fullName>
    </recommendedName>
</protein>